<dbReference type="PANTHER" id="PTHR33840">
    <property type="match status" value="1"/>
</dbReference>
<dbReference type="InterPro" id="IPR036673">
    <property type="entry name" value="Cyanovirin-N_sf"/>
</dbReference>
<dbReference type="SUPFAM" id="SSF51322">
    <property type="entry name" value="Cyanovirin-N"/>
    <property type="match status" value="1"/>
</dbReference>
<comment type="caution">
    <text evidence="3">The sequence shown here is derived from an EMBL/GenBank/DDBJ whole genome shotgun (WGS) entry which is preliminary data.</text>
</comment>
<dbReference type="AlphaFoldDB" id="A0A8H3CTQ7"/>
<dbReference type="InterPro" id="IPR011058">
    <property type="entry name" value="Cyanovirin-N"/>
</dbReference>
<dbReference type="Pfam" id="PF09994">
    <property type="entry name" value="T6SS_Tle1-like_cat"/>
    <property type="match status" value="1"/>
</dbReference>
<name>A0A8H3CTQ7_9AGAM</name>
<evidence type="ECO:0000259" key="2">
    <source>
        <dbReference type="Pfam" id="PF09994"/>
    </source>
</evidence>
<evidence type="ECO:0008006" key="5">
    <source>
        <dbReference type="Google" id="ProtNLM"/>
    </source>
</evidence>
<evidence type="ECO:0000259" key="1">
    <source>
        <dbReference type="Pfam" id="PF08881"/>
    </source>
</evidence>
<evidence type="ECO:0000313" key="3">
    <source>
        <dbReference type="EMBL" id="CAE6495153.1"/>
    </source>
</evidence>
<organism evidence="3 4">
    <name type="scientific">Rhizoctonia solani</name>
    <dbReference type="NCBI Taxonomy" id="456999"/>
    <lineage>
        <taxon>Eukaryota</taxon>
        <taxon>Fungi</taxon>
        <taxon>Dikarya</taxon>
        <taxon>Basidiomycota</taxon>
        <taxon>Agaricomycotina</taxon>
        <taxon>Agaricomycetes</taxon>
        <taxon>Cantharellales</taxon>
        <taxon>Ceratobasidiaceae</taxon>
        <taxon>Rhizoctonia</taxon>
    </lineage>
</organism>
<gene>
    <name evidence="3" type="ORF">RDB_LOCUS152999</name>
</gene>
<dbReference type="Gene3D" id="2.30.60.10">
    <property type="entry name" value="Cyanovirin-N"/>
    <property type="match status" value="1"/>
</dbReference>
<evidence type="ECO:0000313" key="4">
    <source>
        <dbReference type="Proteomes" id="UP000663840"/>
    </source>
</evidence>
<accession>A0A8H3CTQ7</accession>
<dbReference type="Proteomes" id="UP000663840">
    <property type="component" value="Unassembled WGS sequence"/>
</dbReference>
<dbReference type="Pfam" id="PF08881">
    <property type="entry name" value="CVNH"/>
    <property type="match status" value="1"/>
</dbReference>
<sequence length="520" mass="59138">MSRPKKDFDLELTPCNDQSTTGHLFVKVVEKNAQSRNDTRADMYFNLSTVVGADNGSLRWGGSGFEKTARDIRISRDRTTQNWVLEASVEDALGQTKHPKLILDDYLDVVEYYNPTTQSRRLTIALAPRTLVLCFDGTSRQFSSRNTNIVKLMEILKKDDPSKQEASILPNWSLNIAAKVDEATAWYLYQHIMDGYKFLMQTYQGSSAPIYRFDFINPPPASSAGDQIVIFGYSRGAYTARALAGMIHSVGLLPKNNREQIAFAYNIYRASADREQTKPTTERKKGMYEKKSIFCGHHVSILPGDQDLSRPENIDPADFKRTFCRDAKVHFVGVWDTVGSVGAFRRKKLPHVSYNPSVSVFRQALALDENRGNFIPSVWDHARTNESQNVLEVWFKGGHSDVGGGKQSIKEGQDPEQAPQLSDISLRWMVRECKEHTRVRFDPTSMGNYCRSRTLGESYFRKPGEEQNKSADHDLDLEDITPETYSMLDKSLMWKLLEWLPLPKPSQAGNLRLETVYRYA</sequence>
<dbReference type="PANTHER" id="PTHR33840:SF2">
    <property type="entry name" value="TLE1 PHOSPHOLIPASE DOMAIN-CONTAINING PROTEIN"/>
    <property type="match status" value="1"/>
</dbReference>
<protein>
    <recommendedName>
        <fullName evidence="5">DUF2235 domain-containing protein</fullName>
    </recommendedName>
</protein>
<feature type="domain" description="T6SS Phospholipase effector Tle1-like catalytic" evidence="2">
    <location>
        <begin position="129"/>
        <end position="432"/>
    </location>
</feature>
<feature type="domain" description="Cyanovirin-N" evidence="1">
    <location>
        <begin position="34"/>
        <end position="107"/>
    </location>
</feature>
<dbReference type="InterPro" id="IPR018712">
    <property type="entry name" value="Tle1-like_cat"/>
</dbReference>
<dbReference type="EMBL" id="CAJMWR010004323">
    <property type="protein sequence ID" value="CAE6495153.1"/>
    <property type="molecule type" value="Genomic_DNA"/>
</dbReference>
<proteinExistence type="predicted"/>
<reference evidence="3" key="1">
    <citation type="submission" date="2021-01" db="EMBL/GenBank/DDBJ databases">
        <authorList>
            <person name="Kaushik A."/>
        </authorList>
    </citation>
    <scope>NUCLEOTIDE SEQUENCE</scope>
    <source>
        <strain evidence="3">AG1-1A</strain>
    </source>
</reference>